<evidence type="ECO:0000313" key="1">
    <source>
        <dbReference type="EMBL" id="PMD12300.1"/>
    </source>
</evidence>
<dbReference type="EMBL" id="KZ613554">
    <property type="protein sequence ID" value="PMD12300.1"/>
    <property type="molecule type" value="Genomic_DNA"/>
</dbReference>
<protein>
    <submittedName>
        <fullName evidence="1">Uncharacterized protein</fullName>
    </submittedName>
</protein>
<dbReference type="AlphaFoldDB" id="A0A2J6PE30"/>
<reference evidence="1 2" key="1">
    <citation type="submission" date="2016-05" db="EMBL/GenBank/DDBJ databases">
        <title>A degradative enzymes factory behind the ericoid mycorrhizal symbiosis.</title>
        <authorList>
            <consortium name="DOE Joint Genome Institute"/>
            <person name="Martino E."/>
            <person name="Morin E."/>
            <person name="Grelet G."/>
            <person name="Kuo A."/>
            <person name="Kohler A."/>
            <person name="Daghino S."/>
            <person name="Barry K."/>
            <person name="Choi C."/>
            <person name="Cichocki N."/>
            <person name="Clum A."/>
            <person name="Copeland A."/>
            <person name="Hainaut M."/>
            <person name="Haridas S."/>
            <person name="Labutti K."/>
            <person name="Lindquist E."/>
            <person name="Lipzen A."/>
            <person name="Khouja H.-R."/>
            <person name="Murat C."/>
            <person name="Ohm R."/>
            <person name="Olson A."/>
            <person name="Spatafora J."/>
            <person name="Veneault-Fourrey C."/>
            <person name="Henrissat B."/>
            <person name="Grigoriev I."/>
            <person name="Martin F."/>
            <person name="Perotto S."/>
        </authorList>
    </citation>
    <scope>NUCLEOTIDE SEQUENCE [LARGE SCALE GENOMIC DNA]</scope>
    <source>
        <strain evidence="1 2">UAMH 7357</strain>
    </source>
</reference>
<dbReference type="Proteomes" id="UP000235672">
    <property type="component" value="Unassembled WGS sequence"/>
</dbReference>
<name>A0A2J6PE30_9HELO</name>
<keyword evidence="2" id="KW-1185">Reference proteome</keyword>
<proteinExistence type="predicted"/>
<evidence type="ECO:0000313" key="2">
    <source>
        <dbReference type="Proteomes" id="UP000235672"/>
    </source>
</evidence>
<gene>
    <name evidence="1" type="ORF">NA56DRAFT_713280</name>
</gene>
<sequence length="161" mass="17408">MRLTSALDANNDPQFAETTCSTATTRFQSMDYEVTRGRTREAAGPFVGRNTSHLMSQSSEISASPIIMSDSKIANVFMLGVGNEMHQQGFGDVDPVNLAGLLAVNMFVPRMCANGLLWLGRTQFTGPLAGPKAAYITSHSQVEKNGEQCGDGRRFKSVSLQ</sequence>
<accession>A0A2J6PE30</accession>
<organism evidence="1 2">
    <name type="scientific">Hyaloscypha hepaticicola</name>
    <dbReference type="NCBI Taxonomy" id="2082293"/>
    <lineage>
        <taxon>Eukaryota</taxon>
        <taxon>Fungi</taxon>
        <taxon>Dikarya</taxon>
        <taxon>Ascomycota</taxon>
        <taxon>Pezizomycotina</taxon>
        <taxon>Leotiomycetes</taxon>
        <taxon>Helotiales</taxon>
        <taxon>Hyaloscyphaceae</taxon>
        <taxon>Hyaloscypha</taxon>
    </lineage>
</organism>